<protein>
    <submittedName>
        <fullName evidence="1">TIP41-like protein</fullName>
    </submittedName>
</protein>
<proteinExistence type="predicted"/>
<sequence length="419" mass="46446">MAENLDDGEFWLPPKFLADNDELAMEKRSNVKAKGDFFGLDTDASKALFPFEFPYGLGSVGVYSDLSSPVESVVGSSETESDEEEHIAELTRRMARSTLEADLEHANRAFGHENSKVRFMSGSPQSTLCAFGNGCGCKQGSSHGSPNSTCQFPSTRSTWDLLHAAAGEVERMSLSDEDHGLNHSRGLLGLSKYPSPVAAPAKISNPDVGFYTQQSLSHQQLQLAQQFQQLRRQQLLKQQQNSFWGGPTKPTPRLLQHQNSQMVPNGGRNTELFGGRNTRPVGLSSSVWPPQQQAQQQNQQLGSGMRAVFLGNPVGKRECAGTGVFLPRRVDNPAESRRKPACSSVLVPTRVVQALNLKLEDMMEPQPQYQPRVNGAFNMDNDAALMRLRNNYLLAQHKRNLRPQPSVTHEIQLPQEWTY</sequence>
<dbReference type="Proteomes" id="UP001163823">
    <property type="component" value="Chromosome 11"/>
</dbReference>
<evidence type="ECO:0000313" key="2">
    <source>
        <dbReference type="Proteomes" id="UP001163823"/>
    </source>
</evidence>
<dbReference type="KEGG" id="qsa:O6P43_026447"/>
<gene>
    <name evidence="1" type="ORF">O6P43_026447</name>
</gene>
<dbReference type="PANTHER" id="PTHR33356:SF5">
    <property type="entry name" value="TIP41-LIKE PROTEIN"/>
    <property type="match status" value="1"/>
</dbReference>
<organism evidence="1 2">
    <name type="scientific">Quillaja saponaria</name>
    <name type="common">Soap bark tree</name>
    <dbReference type="NCBI Taxonomy" id="32244"/>
    <lineage>
        <taxon>Eukaryota</taxon>
        <taxon>Viridiplantae</taxon>
        <taxon>Streptophyta</taxon>
        <taxon>Embryophyta</taxon>
        <taxon>Tracheophyta</taxon>
        <taxon>Spermatophyta</taxon>
        <taxon>Magnoliopsida</taxon>
        <taxon>eudicotyledons</taxon>
        <taxon>Gunneridae</taxon>
        <taxon>Pentapetalae</taxon>
        <taxon>rosids</taxon>
        <taxon>fabids</taxon>
        <taxon>Fabales</taxon>
        <taxon>Quillajaceae</taxon>
        <taxon>Quillaja</taxon>
    </lineage>
</organism>
<keyword evidence="2" id="KW-1185">Reference proteome</keyword>
<evidence type="ECO:0000313" key="1">
    <source>
        <dbReference type="EMBL" id="KAJ7950232.1"/>
    </source>
</evidence>
<accession>A0AAD7PCN6</accession>
<dbReference type="AlphaFoldDB" id="A0AAD7PCN6"/>
<dbReference type="EMBL" id="JARAOO010000011">
    <property type="protein sequence ID" value="KAJ7950232.1"/>
    <property type="molecule type" value="Genomic_DNA"/>
</dbReference>
<comment type="caution">
    <text evidence="1">The sequence shown here is derived from an EMBL/GenBank/DDBJ whole genome shotgun (WGS) entry which is preliminary data.</text>
</comment>
<name>A0AAD7PCN6_QUISA</name>
<dbReference type="PANTHER" id="PTHR33356">
    <property type="entry name" value="TIP41-LIKE PROTEIN"/>
    <property type="match status" value="1"/>
</dbReference>
<reference evidence="1" key="1">
    <citation type="journal article" date="2023" name="Science">
        <title>Elucidation of the pathway for biosynthesis of saponin adjuvants from the soapbark tree.</title>
        <authorList>
            <person name="Reed J."/>
            <person name="Orme A."/>
            <person name="El-Demerdash A."/>
            <person name="Owen C."/>
            <person name="Martin L.B.B."/>
            <person name="Misra R.C."/>
            <person name="Kikuchi S."/>
            <person name="Rejzek M."/>
            <person name="Martin A.C."/>
            <person name="Harkess A."/>
            <person name="Leebens-Mack J."/>
            <person name="Louveau T."/>
            <person name="Stephenson M.J."/>
            <person name="Osbourn A."/>
        </authorList>
    </citation>
    <scope>NUCLEOTIDE SEQUENCE</scope>
    <source>
        <strain evidence="1">S10</strain>
    </source>
</reference>